<proteinExistence type="predicted"/>
<keyword evidence="3" id="KW-1185">Reference proteome</keyword>
<organism evidence="2 3">
    <name type="scientific">Schizophyllum amplum</name>
    <dbReference type="NCBI Taxonomy" id="97359"/>
    <lineage>
        <taxon>Eukaryota</taxon>
        <taxon>Fungi</taxon>
        <taxon>Dikarya</taxon>
        <taxon>Basidiomycota</taxon>
        <taxon>Agaricomycotina</taxon>
        <taxon>Agaricomycetes</taxon>
        <taxon>Agaricomycetidae</taxon>
        <taxon>Agaricales</taxon>
        <taxon>Schizophyllaceae</taxon>
        <taxon>Schizophyllum</taxon>
    </lineage>
</organism>
<dbReference type="AlphaFoldDB" id="A0A550D0W9"/>
<dbReference type="SUPFAM" id="SSF52047">
    <property type="entry name" value="RNI-like"/>
    <property type="match status" value="1"/>
</dbReference>
<evidence type="ECO:0000313" key="2">
    <source>
        <dbReference type="EMBL" id="TRM70669.1"/>
    </source>
</evidence>
<feature type="compositionally biased region" description="Pro residues" evidence="1">
    <location>
        <begin position="423"/>
        <end position="433"/>
    </location>
</feature>
<dbReference type="OrthoDB" id="2269034at2759"/>
<dbReference type="EMBL" id="VDMD01000001">
    <property type="protein sequence ID" value="TRM70669.1"/>
    <property type="molecule type" value="Genomic_DNA"/>
</dbReference>
<name>A0A550D0W9_9AGAR</name>
<protein>
    <recommendedName>
        <fullName evidence="4">F-box domain-containing protein</fullName>
    </recommendedName>
</protein>
<evidence type="ECO:0000256" key="1">
    <source>
        <dbReference type="SAM" id="MobiDB-lite"/>
    </source>
</evidence>
<accession>A0A550D0W9</accession>
<feature type="region of interest" description="Disordered" evidence="1">
    <location>
        <begin position="417"/>
        <end position="438"/>
    </location>
</feature>
<reference evidence="2 3" key="1">
    <citation type="journal article" date="2019" name="New Phytol.">
        <title>Comparative genomics reveals unique wood-decay strategies and fruiting body development in the Schizophyllaceae.</title>
        <authorList>
            <person name="Almasi E."/>
            <person name="Sahu N."/>
            <person name="Krizsan K."/>
            <person name="Balint B."/>
            <person name="Kovacs G.M."/>
            <person name="Kiss B."/>
            <person name="Cseklye J."/>
            <person name="Drula E."/>
            <person name="Henrissat B."/>
            <person name="Nagy I."/>
            <person name="Chovatia M."/>
            <person name="Adam C."/>
            <person name="LaButti K."/>
            <person name="Lipzen A."/>
            <person name="Riley R."/>
            <person name="Grigoriev I.V."/>
            <person name="Nagy L.G."/>
        </authorList>
    </citation>
    <scope>NUCLEOTIDE SEQUENCE [LARGE SCALE GENOMIC DNA]</scope>
    <source>
        <strain evidence="2 3">NL-1724</strain>
    </source>
</reference>
<gene>
    <name evidence="2" type="ORF">BD626DRAFT_423581</name>
</gene>
<evidence type="ECO:0000313" key="3">
    <source>
        <dbReference type="Proteomes" id="UP000320762"/>
    </source>
</evidence>
<dbReference type="Proteomes" id="UP000320762">
    <property type="component" value="Unassembled WGS sequence"/>
</dbReference>
<sequence length="468" mass="52743">MERLRNGPFPAIQDVSLFHACAQDLSEEIARIDAGAQRARILRDADRQLEIIRSTVAPIRRLPSELLSEVFKVVVCSQPPYERTFAARILAAVCAIWRETALGTANFWTCVDLSRATRKTVEALLEMHADLVKGLPLRVCQRPGVDVNEQMRCMLALPSNYTDLVEEISFRGDEVALSLRRAPELSSLIRADLSIYGQNASRALLFLRRAHDLRSLSVRLEHNCTIYSDLSIPIFPYLTELQLIDNRHGLFTNIIPPVLKGCAMSLQRLVMSTHEEIRWKGGNVIMPALRSVDLQYNAHHLLSHMDAHGLEDVILREAHNPFVSLRHVVSTPPIRTLGLVYVDASDDSNTRQFDDCLRRLEALTDYSVADLDDDHPVIHPDLARTTYFESQQPALTSLHLRHNGKVYYAPVELDAYSRDTQPAPNPQPAPIPQSSPTTVSRLQELFRLVHQMEEEGRSFLSQATQAAS</sequence>
<comment type="caution">
    <text evidence="2">The sequence shown here is derived from an EMBL/GenBank/DDBJ whole genome shotgun (WGS) entry which is preliminary data.</text>
</comment>
<evidence type="ECO:0008006" key="4">
    <source>
        <dbReference type="Google" id="ProtNLM"/>
    </source>
</evidence>